<dbReference type="InterPro" id="IPR012610">
    <property type="entry name" value="SASP_SspH"/>
</dbReference>
<dbReference type="GO" id="GO:0030435">
    <property type="term" value="P:sporulation resulting in formation of a cellular spore"/>
    <property type="evidence" value="ECO:0007669"/>
    <property type="project" value="UniProtKB-KW"/>
</dbReference>
<dbReference type="GO" id="GO:0042601">
    <property type="term" value="C:endospore-forming forespore"/>
    <property type="evidence" value="ECO:0007669"/>
    <property type="project" value="InterPro"/>
</dbReference>
<name>A0A6G3ZZL5_9BACL</name>
<protein>
    <submittedName>
        <fullName evidence="4">H-type small acid-soluble spore protein</fullName>
    </submittedName>
</protein>
<accession>A0A6G3ZZL5</accession>
<dbReference type="Pfam" id="PF08141">
    <property type="entry name" value="SspH"/>
    <property type="match status" value="1"/>
</dbReference>
<dbReference type="RefSeq" id="WP_163949007.1">
    <property type="nucleotide sequence ID" value="NZ_JAAIKC010000006.1"/>
</dbReference>
<dbReference type="AlphaFoldDB" id="A0A6G3ZZL5"/>
<sequence length="59" mass="6783">MDIQRANEIAASSVMVNVSYEGVPIYIQHVNEPNEMARIYPLNQPDKEQNVPLHTLKEF</sequence>
<dbReference type="HAMAP" id="MF_00667">
    <property type="entry name" value="SspH"/>
    <property type="match status" value="1"/>
</dbReference>
<evidence type="ECO:0000313" key="4">
    <source>
        <dbReference type="EMBL" id="NEW07653.1"/>
    </source>
</evidence>
<dbReference type="EMBL" id="JAAIKC010000006">
    <property type="protein sequence ID" value="NEW07653.1"/>
    <property type="molecule type" value="Genomic_DNA"/>
</dbReference>
<reference evidence="4" key="1">
    <citation type="submission" date="2020-02" db="EMBL/GenBank/DDBJ databases">
        <authorList>
            <person name="Shen X.-R."/>
            <person name="Zhang Y.-X."/>
        </authorList>
    </citation>
    <scope>NUCLEOTIDE SEQUENCE</scope>
    <source>
        <strain evidence="4">SYP-B3998</strain>
    </source>
</reference>
<keyword evidence="3" id="KW-0749">Sporulation</keyword>
<evidence type="ECO:0000256" key="1">
    <source>
        <dbReference type="ARBA" id="ARBA00004288"/>
    </source>
</evidence>
<comment type="subcellular location">
    <subcellularLocation>
        <location evidence="1">Spore core</location>
    </subcellularLocation>
</comment>
<proteinExistence type="inferred from homology"/>
<comment type="caution">
    <text evidence="4">The sequence shown here is derived from an EMBL/GenBank/DDBJ whole genome shotgun (WGS) entry which is preliminary data.</text>
</comment>
<gene>
    <name evidence="4" type="ORF">GK047_16760</name>
</gene>
<organism evidence="4">
    <name type="scientific">Paenibacillus sp. SYP-B3998</name>
    <dbReference type="NCBI Taxonomy" id="2678564"/>
    <lineage>
        <taxon>Bacteria</taxon>
        <taxon>Bacillati</taxon>
        <taxon>Bacillota</taxon>
        <taxon>Bacilli</taxon>
        <taxon>Bacillales</taxon>
        <taxon>Paenibacillaceae</taxon>
        <taxon>Paenibacillus</taxon>
    </lineage>
</organism>
<comment type="similarity">
    <text evidence="2">Belongs to the SspH family.</text>
</comment>
<dbReference type="GO" id="GO:0030436">
    <property type="term" value="P:asexual sporulation"/>
    <property type="evidence" value="ECO:0007669"/>
    <property type="project" value="InterPro"/>
</dbReference>
<evidence type="ECO:0000256" key="3">
    <source>
        <dbReference type="ARBA" id="ARBA00022969"/>
    </source>
</evidence>
<evidence type="ECO:0000256" key="2">
    <source>
        <dbReference type="ARBA" id="ARBA00006573"/>
    </source>
</evidence>
<dbReference type="NCBIfam" id="TIGR02861">
    <property type="entry name" value="SASP_H"/>
    <property type="match status" value="1"/>
</dbReference>